<proteinExistence type="predicted"/>
<protein>
    <submittedName>
        <fullName evidence="2">Uncharacterized protein</fullName>
    </submittedName>
</protein>
<dbReference type="AlphaFoldDB" id="A0A3L8SM47"/>
<evidence type="ECO:0000313" key="3">
    <source>
        <dbReference type="Proteomes" id="UP000276834"/>
    </source>
</evidence>
<reference evidence="2 3" key="1">
    <citation type="journal article" date="2018" name="Proc. R. Soc. B">
        <title>A non-coding region near Follistatin controls head colour polymorphism in the Gouldian finch.</title>
        <authorList>
            <person name="Toomey M.B."/>
            <person name="Marques C.I."/>
            <person name="Andrade P."/>
            <person name="Araujo P.M."/>
            <person name="Sabatino S."/>
            <person name="Gazda M.A."/>
            <person name="Afonso S."/>
            <person name="Lopes R.J."/>
            <person name="Corbo J.C."/>
            <person name="Carneiro M."/>
        </authorList>
    </citation>
    <scope>NUCLEOTIDE SEQUENCE [LARGE SCALE GENOMIC DNA]</scope>
    <source>
        <strain evidence="2">Red01</strain>
        <tissue evidence="2">Muscle</tissue>
    </source>
</reference>
<keyword evidence="3" id="KW-1185">Reference proteome</keyword>
<dbReference type="Proteomes" id="UP000276834">
    <property type="component" value="Unassembled WGS sequence"/>
</dbReference>
<evidence type="ECO:0000256" key="1">
    <source>
        <dbReference type="SAM" id="MobiDB-lite"/>
    </source>
</evidence>
<sequence>MELTLLLKDVELPTEAKGDTIALGSRAGASSRQQQSDMPERDATLFRYRHHSEGMKFCRIKKTFALLKRFHRNTNQRQTFSTTSYSDYSAN</sequence>
<name>A0A3L8SM47_CHLGU</name>
<feature type="region of interest" description="Disordered" evidence="1">
    <location>
        <begin position="21"/>
        <end position="41"/>
    </location>
</feature>
<dbReference type="EMBL" id="QUSF01000013">
    <property type="protein sequence ID" value="RLW04405.1"/>
    <property type="molecule type" value="Genomic_DNA"/>
</dbReference>
<accession>A0A3L8SM47</accession>
<gene>
    <name evidence="2" type="ORF">DV515_00005811</name>
</gene>
<evidence type="ECO:0000313" key="2">
    <source>
        <dbReference type="EMBL" id="RLW04405.1"/>
    </source>
</evidence>
<feature type="compositionally biased region" description="Low complexity" evidence="1">
    <location>
        <begin position="24"/>
        <end position="36"/>
    </location>
</feature>
<comment type="caution">
    <text evidence="2">The sequence shown here is derived from an EMBL/GenBank/DDBJ whole genome shotgun (WGS) entry which is preliminary data.</text>
</comment>
<organism evidence="2 3">
    <name type="scientific">Chloebia gouldiae</name>
    <name type="common">Gouldian finch</name>
    <name type="synonym">Erythrura gouldiae</name>
    <dbReference type="NCBI Taxonomy" id="44316"/>
    <lineage>
        <taxon>Eukaryota</taxon>
        <taxon>Metazoa</taxon>
        <taxon>Chordata</taxon>
        <taxon>Craniata</taxon>
        <taxon>Vertebrata</taxon>
        <taxon>Euteleostomi</taxon>
        <taxon>Archelosauria</taxon>
        <taxon>Archosauria</taxon>
        <taxon>Dinosauria</taxon>
        <taxon>Saurischia</taxon>
        <taxon>Theropoda</taxon>
        <taxon>Coelurosauria</taxon>
        <taxon>Aves</taxon>
        <taxon>Neognathae</taxon>
        <taxon>Neoaves</taxon>
        <taxon>Telluraves</taxon>
        <taxon>Australaves</taxon>
        <taxon>Passeriformes</taxon>
        <taxon>Passeroidea</taxon>
        <taxon>Passeridae</taxon>
        <taxon>Chloebia</taxon>
    </lineage>
</organism>